<sequence length="110" mass="12332">MTPSMRRKWDSRQEERLGRVRSARKVRIGILGWREAPRGLGSKMGGVKHRATWAGLARVWGVAKEKVLVMGFGGAGWLGEGMRYCAKEVVVAVCKKGFGCVRGIWSWEQQ</sequence>
<proteinExistence type="predicted"/>
<evidence type="ECO:0000313" key="2">
    <source>
        <dbReference type="Proteomes" id="UP001189624"/>
    </source>
</evidence>
<reference evidence="1" key="1">
    <citation type="submission" date="2023-10" db="EMBL/GenBank/DDBJ databases">
        <authorList>
            <person name="Domelevo Entfellner J.-B."/>
        </authorList>
    </citation>
    <scope>NUCLEOTIDE SEQUENCE</scope>
</reference>
<dbReference type="EMBL" id="OY731401">
    <property type="protein sequence ID" value="CAJ1947268.1"/>
    <property type="molecule type" value="Genomic_DNA"/>
</dbReference>
<accession>A0AA86S8X2</accession>
<dbReference type="Gramene" id="rna-AYBTSS11_LOCUS12573">
    <property type="protein sequence ID" value="CAJ1947268.1"/>
    <property type="gene ID" value="gene-AYBTSS11_LOCUS12573"/>
</dbReference>
<dbReference type="Proteomes" id="UP001189624">
    <property type="component" value="Chromosome 4"/>
</dbReference>
<name>A0AA86S8X2_9FABA</name>
<evidence type="ECO:0000313" key="1">
    <source>
        <dbReference type="EMBL" id="CAJ1947268.1"/>
    </source>
</evidence>
<dbReference type="AlphaFoldDB" id="A0AA86S8X2"/>
<organism evidence="1 2">
    <name type="scientific">Sphenostylis stenocarpa</name>
    <dbReference type="NCBI Taxonomy" id="92480"/>
    <lineage>
        <taxon>Eukaryota</taxon>
        <taxon>Viridiplantae</taxon>
        <taxon>Streptophyta</taxon>
        <taxon>Embryophyta</taxon>
        <taxon>Tracheophyta</taxon>
        <taxon>Spermatophyta</taxon>
        <taxon>Magnoliopsida</taxon>
        <taxon>eudicotyledons</taxon>
        <taxon>Gunneridae</taxon>
        <taxon>Pentapetalae</taxon>
        <taxon>rosids</taxon>
        <taxon>fabids</taxon>
        <taxon>Fabales</taxon>
        <taxon>Fabaceae</taxon>
        <taxon>Papilionoideae</taxon>
        <taxon>50 kb inversion clade</taxon>
        <taxon>NPAAA clade</taxon>
        <taxon>indigoferoid/millettioid clade</taxon>
        <taxon>Phaseoleae</taxon>
        <taxon>Sphenostylis</taxon>
    </lineage>
</organism>
<gene>
    <name evidence="1" type="ORF">AYBTSS11_LOCUS12573</name>
</gene>
<protein>
    <submittedName>
        <fullName evidence="1">Uncharacterized protein</fullName>
    </submittedName>
</protein>
<keyword evidence="2" id="KW-1185">Reference proteome</keyword>